<dbReference type="EMBL" id="KV907500">
    <property type="protein sequence ID" value="OOF95399.1"/>
    <property type="molecule type" value="Genomic_DNA"/>
</dbReference>
<dbReference type="Proteomes" id="UP000188318">
    <property type="component" value="Unassembled WGS sequence"/>
</dbReference>
<dbReference type="VEuPathDB" id="FungiDB:ASPCADRAFT_5928"/>
<protein>
    <submittedName>
        <fullName evidence="1">Uncharacterized protein</fullName>
    </submittedName>
</protein>
<organism evidence="1 2">
    <name type="scientific">Aspergillus carbonarius (strain ITEM 5010)</name>
    <dbReference type="NCBI Taxonomy" id="602072"/>
    <lineage>
        <taxon>Eukaryota</taxon>
        <taxon>Fungi</taxon>
        <taxon>Dikarya</taxon>
        <taxon>Ascomycota</taxon>
        <taxon>Pezizomycotina</taxon>
        <taxon>Eurotiomycetes</taxon>
        <taxon>Eurotiomycetidae</taxon>
        <taxon>Eurotiales</taxon>
        <taxon>Aspergillaceae</taxon>
        <taxon>Aspergillus</taxon>
        <taxon>Aspergillus subgen. Circumdati</taxon>
    </lineage>
</organism>
<proteinExistence type="predicted"/>
<keyword evidence="2" id="KW-1185">Reference proteome</keyword>
<dbReference type="AlphaFoldDB" id="A0A1R3RLR4"/>
<evidence type="ECO:0000313" key="1">
    <source>
        <dbReference type="EMBL" id="OOF95399.1"/>
    </source>
</evidence>
<sequence length="163" mass="18337">MSWNDAKDPGVYIRLISEDIARPGSGLRFMPTAFAAHQLKTHVYSVKVFSITDDSTMEFQLLLGALYDTWEIDLDLCDVRAAGELVFMIVNRAVCFHRWQGQSMMLKNTEEMGVADDFGSIMADDDEEGSDVESLDVIGYSKFSAVSLKYLWDILVAYLVSLE</sequence>
<name>A0A1R3RLR4_ASPC5</name>
<evidence type="ECO:0000313" key="2">
    <source>
        <dbReference type="Proteomes" id="UP000188318"/>
    </source>
</evidence>
<reference evidence="2" key="1">
    <citation type="journal article" date="2017" name="Genome Biol.">
        <title>Comparative genomics reveals high biological diversity and specific adaptations in the industrially and medically important fungal genus Aspergillus.</title>
        <authorList>
            <person name="de Vries R.P."/>
            <person name="Riley R."/>
            <person name="Wiebenga A."/>
            <person name="Aguilar-Osorio G."/>
            <person name="Amillis S."/>
            <person name="Uchima C.A."/>
            <person name="Anderluh G."/>
            <person name="Asadollahi M."/>
            <person name="Askin M."/>
            <person name="Barry K."/>
            <person name="Battaglia E."/>
            <person name="Bayram O."/>
            <person name="Benocci T."/>
            <person name="Braus-Stromeyer S.A."/>
            <person name="Caldana C."/>
            <person name="Canovas D."/>
            <person name="Cerqueira G.C."/>
            <person name="Chen F."/>
            <person name="Chen W."/>
            <person name="Choi C."/>
            <person name="Clum A."/>
            <person name="Dos Santos R.A."/>
            <person name="Damasio A.R."/>
            <person name="Diallinas G."/>
            <person name="Emri T."/>
            <person name="Fekete E."/>
            <person name="Flipphi M."/>
            <person name="Freyberg S."/>
            <person name="Gallo A."/>
            <person name="Gournas C."/>
            <person name="Habgood R."/>
            <person name="Hainaut M."/>
            <person name="Harispe M.L."/>
            <person name="Henrissat B."/>
            <person name="Hilden K.S."/>
            <person name="Hope R."/>
            <person name="Hossain A."/>
            <person name="Karabika E."/>
            <person name="Karaffa L."/>
            <person name="Karanyi Z."/>
            <person name="Krasevec N."/>
            <person name="Kuo A."/>
            <person name="Kusch H."/>
            <person name="LaButti K."/>
            <person name="Lagendijk E.L."/>
            <person name="Lapidus A."/>
            <person name="Levasseur A."/>
            <person name="Lindquist E."/>
            <person name="Lipzen A."/>
            <person name="Logrieco A.F."/>
            <person name="MacCabe A."/>
            <person name="Maekelae M.R."/>
            <person name="Malavazi I."/>
            <person name="Melin P."/>
            <person name="Meyer V."/>
            <person name="Mielnichuk N."/>
            <person name="Miskei M."/>
            <person name="Molnar A.P."/>
            <person name="Mule G."/>
            <person name="Ngan C.Y."/>
            <person name="Orejas M."/>
            <person name="Orosz E."/>
            <person name="Ouedraogo J.P."/>
            <person name="Overkamp K.M."/>
            <person name="Park H.-S."/>
            <person name="Perrone G."/>
            <person name="Piumi F."/>
            <person name="Punt P.J."/>
            <person name="Ram A.F."/>
            <person name="Ramon A."/>
            <person name="Rauscher S."/>
            <person name="Record E."/>
            <person name="Riano-Pachon D.M."/>
            <person name="Robert V."/>
            <person name="Roehrig J."/>
            <person name="Ruller R."/>
            <person name="Salamov A."/>
            <person name="Salih N.S."/>
            <person name="Samson R.A."/>
            <person name="Sandor E."/>
            <person name="Sanguinetti M."/>
            <person name="Schuetze T."/>
            <person name="Sepcic K."/>
            <person name="Shelest E."/>
            <person name="Sherlock G."/>
            <person name="Sophianopoulou V."/>
            <person name="Squina F.M."/>
            <person name="Sun H."/>
            <person name="Susca A."/>
            <person name="Todd R.B."/>
            <person name="Tsang A."/>
            <person name="Unkles S.E."/>
            <person name="van de Wiele N."/>
            <person name="van Rossen-Uffink D."/>
            <person name="Oliveira J.V."/>
            <person name="Vesth T.C."/>
            <person name="Visser J."/>
            <person name="Yu J.-H."/>
            <person name="Zhou M."/>
            <person name="Andersen M.R."/>
            <person name="Archer D.B."/>
            <person name="Baker S.E."/>
            <person name="Benoit I."/>
            <person name="Brakhage A.A."/>
            <person name="Braus G.H."/>
            <person name="Fischer R."/>
            <person name="Frisvad J.C."/>
            <person name="Goldman G.H."/>
            <person name="Houbraken J."/>
            <person name="Oakley B."/>
            <person name="Pocsi I."/>
            <person name="Scazzocchio C."/>
            <person name="Seiboth B."/>
            <person name="vanKuyk P.A."/>
            <person name="Wortman J."/>
            <person name="Dyer P.S."/>
            <person name="Grigoriev I.V."/>
        </authorList>
    </citation>
    <scope>NUCLEOTIDE SEQUENCE [LARGE SCALE GENOMIC DNA]</scope>
    <source>
        <strain evidence="2">ITEM 5010</strain>
    </source>
</reference>
<accession>A0A1R3RLR4</accession>
<gene>
    <name evidence="1" type="ORF">ASPCADRAFT_5928</name>
</gene>